<dbReference type="SUPFAM" id="SSF55486">
    <property type="entry name" value="Metalloproteases ('zincins'), catalytic domain"/>
    <property type="match status" value="1"/>
</dbReference>
<organism evidence="2 3">
    <name type="scientific">Adineta steineri</name>
    <dbReference type="NCBI Taxonomy" id="433720"/>
    <lineage>
        <taxon>Eukaryota</taxon>
        <taxon>Metazoa</taxon>
        <taxon>Spiralia</taxon>
        <taxon>Gnathifera</taxon>
        <taxon>Rotifera</taxon>
        <taxon>Eurotatoria</taxon>
        <taxon>Bdelloidea</taxon>
        <taxon>Adinetida</taxon>
        <taxon>Adinetidae</taxon>
        <taxon>Adineta</taxon>
    </lineage>
</organism>
<feature type="domain" description="Peptidase M13 N-terminal" evidence="1">
    <location>
        <begin position="4"/>
        <end position="205"/>
    </location>
</feature>
<dbReference type="GO" id="GO:0006508">
    <property type="term" value="P:proteolysis"/>
    <property type="evidence" value="ECO:0007669"/>
    <property type="project" value="InterPro"/>
</dbReference>
<dbReference type="Proteomes" id="UP000663881">
    <property type="component" value="Unassembled WGS sequence"/>
</dbReference>
<reference evidence="2" key="1">
    <citation type="submission" date="2021-02" db="EMBL/GenBank/DDBJ databases">
        <authorList>
            <person name="Nowell W R."/>
        </authorList>
    </citation>
    <scope>NUCLEOTIDE SEQUENCE</scope>
</reference>
<feature type="non-terminal residue" evidence="2">
    <location>
        <position position="1"/>
    </location>
</feature>
<evidence type="ECO:0000313" key="3">
    <source>
        <dbReference type="Proteomes" id="UP000663881"/>
    </source>
</evidence>
<dbReference type="Pfam" id="PF05649">
    <property type="entry name" value="Peptidase_M13_N"/>
    <property type="match status" value="1"/>
</dbReference>
<dbReference type="AlphaFoldDB" id="A0A820JVL1"/>
<protein>
    <recommendedName>
        <fullName evidence="1">Peptidase M13 N-terminal domain-containing protein</fullName>
    </recommendedName>
</protein>
<dbReference type="GO" id="GO:0004222">
    <property type="term" value="F:metalloendopeptidase activity"/>
    <property type="evidence" value="ECO:0007669"/>
    <property type="project" value="InterPro"/>
</dbReference>
<sequence length="205" mass="23192">QSIRNARILYDSCNNETNIESDGVNAILSLVNNEFGGWPILQGSSWNAASFNFTNLLLKLREYNNNIIYRCDTETDEKNSSVYYIGVSQSDLALDQRSNYVSESKLISAYQQFIRDFASLLTNDTTTIAQDVTDIYNFEKNISIHHLTPAEQSAKHNETVRTTIGNLAQTFSTSFDFTNYLRRVYSSSGVTLNDNDVVSISELDY</sequence>
<proteinExistence type="predicted"/>
<dbReference type="Gene3D" id="1.10.1380.10">
    <property type="entry name" value="Neutral endopeptidase , domain2"/>
    <property type="match status" value="1"/>
</dbReference>
<dbReference type="EMBL" id="CAJOAY010019407">
    <property type="protein sequence ID" value="CAF4330077.1"/>
    <property type="molecule type" value="Genomic_DNA"/>
</dbReference>
<gene>
    <name evidence="2" type="ORF">OKA104_LOCUS47722</name>
</gene>
<dbReference type="InterPro" id="IPR042089">
    <property type="entry name" value="Peptidase_M13_dom_2"/>
</dbReference>
<comment type="caution">
    <text evidence="2">The sequence shown here is derived from an EMBL/GenBank/DDBJ whole genome shotgun (WGS) entry which is preliminary data.</text>
</comment>
<dbReference type="InterPro" id="IPR008753">
    <property type="entry name" value="Peptidase_M13_N"/>
</dbReference>
<name>A0A820JVL1_9BILA</name>
<evidence type="ECO:0000313" key="2">
    <source>
        <dbReference type="EMBL" id="CAF4330077.1"/>
    </source>
</evidence>
<feature type="non-terminal residue" evidence="2">
    <location>
        <position position="205"/>
    </location>
</feature>
<evidence type="ECO:0000259" key="1">
    <source>
        <dbReference type="Pfam" id="PF05649"/>
    </source>
</evidence>
<dbReference type="PROSITE" id="PS51885">
    <property type="entry name" value="NEPRILYSIN"/>
    <property type="match status" value="1"/>
</dbReference>
<dbReference type="InterPro" id="IPR000718">
    <property type="entry name" value="Peptidase_M13"/>
</dbReference>
<accession>A0A820JVL1</accession>